<dbReference type="CDD" id="cd06170">
    <property type="entry name" value="LuxR_C_like"/>
    <property type="match status" value="1"/>
</dbReference>
<evidence type="ECO:0000313" key="7">
    <source>
        <dbReference type="Proteomes" id="UP000656881"/>
    </source>
</evidence>
<keyword evidence="2 6" id="KW-0238">DNA-binding</keyword>
<dbReference type="Pfam" id="PF00196">
    <property type="entry name" value="GerE"/>
    <property type="match status" value="1"/>
</dbReference>
<dbReference type="Proteomes" id="UP000656881">
    <property type="component" value="Unassembled WGS sequence"/>
</dbReference>
<dbReference type="RefSeq" id="WP_164321259.1">
    <property type="nucleotide sequence ID" value="NZ_BMNG01000001.1"/>
</dbReference>
<dbReference type="PANTHER" id="PTHR44688:SF16">
    <property type="entry name" value="DNA-BINDING TRANSCRIPTIONAL ACTIVATOR DEVR_DOSR"/>
    <property type="match status" value="1"/>
</dbReference>
<gene>
    <name evidence="6" type="ORF">GCM10012286_04850</name>
</gene>
<accession>A0ABQ2LI11</accession>
<keyword evidence="3" id="KW-0804">Transcription</keyword>
<sequence>MISVGVIARGGPERAELRAALEAEGRHRVSDEDEPGREVALVRRTSPRVLVVSQSDEDSALTALHRLAAAPAPVAVLLLANRFTCGGLHRILACRPAGVLHRAAAAAQLPWAVPAAAAGGPVLGPELIGVVAGNCPGAGCAPSARDEARALLAALSTRELEVLELVGEGLSNPQVAAALTISCDTAKEHLHNIYGKLGIRGRLQAARVAWQAGLTGRRTGGGRVPPARKDPVPAPPPRQVPAVCG</sequence>
<dbReference type="Gene3D" id="3.40.50.2300">
    <property type="match status" value="1"/>
</dbReference>
<dbReference type="InterPro" id="IPR016032">
    <property type="entry name" value="Sig_transdc_resp-reg_C-effctor"/>
</dbReference>
<evidence type="ECO:0000313" key="6">
    <source>
        <dbReference type="EMBL" id="GGO34951.1"/>
    </source>
</evidence>
<name>A0ABQ2LI11_9ACTN</name>
<reference evidence="7" key="1">
    <citation type="journal article" date="2019" name="Int. J. Syst. Evol. Microbiol.">
        <title>The Global Catalogue of Microorganisms (GCM) 10K type strain sequencing project: providing services to taxonomists for standard genome sequencing and annotation.</title>
        <authorList>
            <consortium name="The Broad Institute Genomics Platform"/>
            <consortium name="The Broad Institute Genome Sequencing Center for Infectious Disease"/>
            <person name="Wu L."/>
            <person name="Ma J."/>
        </authorList>
    </citation>
    <scope>NUCLEOTIDE SEQUENCE [LARGE SCALE GENOMIC DNA]</scope>
    <source>
        <strain evidence="7">CGMCC 4.7349</strain>
    </source>
</reference>
<organism evidence="6 7">
    <name type="scientific">Streptomyces lasiicapitis</name>
    <dbReference type="NCBI Taxonomy" id="1923961"/>
    <lineage>
        <taxon>Bacteria</taxon>
        <taxon>Bacillati</taxon>
        <taxon>Actinomycetota</taxon>
        <taxon>Actinomycetes</taxon>
        <taxon>Kitasatosporales</taxon>
        <taxon>Streptomycetaceae</taxon>
        <taxon>Streptomyces</taxon>
    </lineage>
</organism>
<evidence type="ECO:0000259" key="5">
    <source>
        <dbReference type="PROSITE" id="PS50043"/>
    </source>
</evidence>
<dbReference type="GO" id="GO:0003677">
    <property type="term" value="F:DNA binding"/>
    <property type="evidence" value="ECO:0007669"/>
    <property type="project" value="UniProtKB-KW"/>
</dbReference>
<dbReference type="SUPFAM" id="SSF46894">
    <property type="entry name" value="C-terminal effector domain of the bipartite response regulators"/>
    <property type="match status" value="1"/>
</dbReference>
<evidence type="ECO:0000256" key="3">
    <source>
        <dbReference type="ARBA" id="ARBA00023163"/>
    </source>
</evidence>
<dbReference type="PRINTS" id="PR00038">
    <property type="entry name" value="HTHLUXR"/>
</dbReference>
<evidence type="ECO:0000256" key="1">
    <source>
        <dbReference type="ARBA" id="ARBA00023015"/>
    </source>
</evidence>
<dbReference type="InterPro" id="IPR000792">
    <property type="entry name" value="Tscrpt_reg_LuxR_C"/>
</dbReference>
<protein>
    <submittedName>
        <fullName evidence="6">DNA-binding response regulator</fullName>
    </submittedName>
</protein>
<dbReference type="SMART" id="SM00421">
    <property type="entry name" value="HTH_LUXR"/>
    <property type="match status" value="1"/>
</dbReference>
<dbReference type="EMBL" id="BMNG01000001">
    <property type="protein sequence ID" value="GGO34951.1"/>
    <property type="molecule type" value="Genomic_DNA"/>
</dbReference>
<comment type="caution">
    <text evidence="6">The sequence shown here is derived from an EMBL/GenBank/DDBJ whole genome shotgun (WGS) entry which is preliminary data.</text>
</comment>
<dbReference type="PROSITE" id="PS50043">
    <property type="entry name" value="HTH_LUXR_2"/>
    <property type="match status" value="1"/>
</dbReference>
<feature type="domain" description="HTH luxR-type" evidence="5">
    <location>
        <begin position="148"/>
        <end position="213"/>
    </location>
</feature>
<feature type="region of interest" description="Disordered" evidence="4">
    <location>
        <begin position="214"/>
        <end position="245"/>
    </location>
</feature>
<evidence type="ECO:0000256" key="4">
    <source>
        <dbReference type="SAM" id="MobiDB-lite"/>
    </source>
</evidence>
<evidence type="ECO:0000256" key="2">
    <source>
        <dbReference type="ARBA" id="ARBA00023125"/>
    </source>
</evidence>
<keyword evidence="1" id="KW-0805">Transcription regulation</keyword>
<dbReference type="PANTHER" id="PTHR44688">
    <property type="entry name" value="DNA-BINDING TRANSCRIPTIONAL ACTIVATOR DEVR_DOSR"/>
    <property type="match status" value="1"/>
</dbReference>
<proteinExistence type="predicted"/>
<keyword evidence="7" id="KW-1185">Reference proteome</keyword>